<dbReference type="PROSITE" id="PS50076">
    <property type="entry name" value="DNAJ_2"/>
    <property type="match status" value="1"/>
</dbReference>
<dbReference type="InterPro" id="IPR018253">
    <property type="entry name" value="DnaJ_domain_CS"/>
</dbReference>
<dbReference type="OrthoDB" id="66964at2759"/>
<dbReference type="InterPro" id="IPR050817">
    <property type="entry name" value="DjlA_DnaK_co-chaperone"/>
</dbReference>
<feature type="chain" id="PRO_5043270362" evidence="2">
    <location>
        <begin position="30"/>
        <end position="413"/>
    </location>
</feature>
<dbReference type="EMBL" id="CAMXCT010001302">
    <property type="protein sequence ID" value="CAI3988778.1"/>
    <property type="molecule type" value="Genomic_DNA"/>
</dbReference>
<proteinExistence type="predicted"/>
<comment type="caution">
    <text evidence="4">The sequence shown here is derived from an EMBL/GenBank/DDBJ whole genome shotgun (WGS) entry which is preliminary data.</text>
</comment>
<organism evidence="4">
    <name type="scientific">Cladocopium goreaui</name>
    <dbReference type="NCBI Taxonomy" id="2562237"/>
    <lineage>
        <taxon>Eukaryota</taxon>
        <taxon>Sar</taxon>
        <taxon>Alveolata</taxon>
        <taxon>Dinophyceae</taxon>
        <taxon>Suessiales</taxon>
        <taxon>Symbiodiniaceae</taxon>
        <taxon>Cladocopium</taxon>
    </lineage>
</organism>
<evidence type="ECO:0000256" key="2">
    <source>
        <dbReference type="SAM" id="SignalP"/>
    </source>
</evidence>
<evidence type="ECO:0000313" key="4">
    <source>
        <dbReference type="EMBL" id="CAI3988778.1"/>
    </source>
</evidence>
<dbReference type="Gene3D" id="1.10.287.110">
    <property type="entry name" value="DnaJ domain"/>
    <property type="match status" value="1"/>
</dbReference>
<reference evidence="4" key="1">
    <citation type="submission" date="2022-10" db="EMBL/GenBank/DDBJ databases">
        <authorList>
            <person name="Chen Y."/>
            <person name="Dougan E. K."/>
            <person name="Chan C."/>
            <person name="Rhodes N."/>
            <person name="Thang M."/>
        </authorList>
    </citation>
    <scope>NUCLEOTIDE SEQUENCE</scope>
</reference>
<evidence type="ECO:0000256" key="1">
    <source>
        <dbReference type="SAM" id="MobiDB-lite"/>
    </source>
</evidence>
<feature type="region of interest" description="Disordered" evidence="1">
    <location>
        <begin position="40"/>
        <end position="61"/>
    </location>
</feature>
<evidence type="ECO:0000259" key="3">
    <source>
        <dbReference type="PROSITE" id="PS50076"/>
    </source>
</evidence>
<feature type="signal peptide" evidence="2">
    <location>
        <begin position="1"/>
        <end position="29"/>
    </location>
</feature>
<dbReference type="SUPFAM" id="SSF46565">
    <property type="entry name" value="Chaperone J-domain"/>
    <property type="match status" value="1"/>
</dbReference>
<reference evidence="5 6" key="2">
    <citation type="submission" date="2024-05" db="EMBL/GenBank/DDBJ databases">
        <authorList>
            <person name="Chen Y."/>
            <person name="Shah S."/>
            <person name="Dougan E. K."/>
            <person name="Thang M."/>
            <person name="Chan C."/>
        </authorList>
    </citation>
    <scope>NUCLEOTIDE SEQUENCE [LARGE SCALE GENOMIC DNA]</scope>
</reference>
<evidence type="ECO:0000313" key="6">
    <source>
        <dbReference type="Proteomes" id="UP001152797"/>
    </source>
</evidence>
<feature type="compositionally biased region" description="Polar residues" evidence="1">
    <location>
        <begin position="43"/>
        <end position="53"/>
    </location>
</feature>
<dbReference type="SMART" id="SM00271">
    <property type="entry name" value="DnaJ"/>
    <property type="match status" value="1"/>
</dbReference>
<sequence>METKEAASITVHFVTFAVWLFPQFQQTTAHYKESCSFKETGANGETNYSPTATRSHKESLSQRLPFGNGPWHQQMCPKVFYRQQAETGKAFRDVSFALSQQGNEALSEEWSSDDIGGAARVQRWAPRASSPIPARSAASTPQDARCSWSSVRHPRVASGLEGFEGYNAKSTEVCLCITATFSETQVAHSRLPADAQRSFREMILALLLCGVAYGLRSEGTEAHTLPELTYYQELCVAPDADKRTIKKAYRKLALIWHPDRKTGEEEKFKRILKAYETLTDEGARLEYDDTLRSLSQPEGGCDQLQCPGGSKCKSTLCGPKCVCRKKDIVKVNGKRMKVRVPFIKGECMTKLMKAASSVCCQEGDGKPVRVPPEFQPIEETTTELEEMKCPESWTRLTEDKCKDRPYLDEVDDD</sequence>
<dbReference type="EMBL" id="CAMXCT030001302">
    <property type="protein sequence ID" value="CAL4776090.1"/>
    <property type="molecule type" value="Genomic_DNA"/>
</dbReference>
<keyword evidence="6" id="KW-1185">Reference proteome</keyword>
<dbReference type="CDD" id="cd06257">
    <property type="entry name" value="DnaJ"/>
    <property type="match status" value="1"/>
</dbReference>
<dbReference type="AlphaFoldDB" id="A0A9P1CDN6"/>
<dbReference type="InterPro" id="IPR036869">
    <property type="entry name" value="J_dom_sf"/>
</dbReference>
<accession>A0A9P1CDN6</accession>
<dbReference type="Pfam" id="PF00226">
    <property type="entry name" value="DnaJ"/>
    <property type="match status" value="1"/>
</dbReference>
<dbReference type="Proteomes" id="UP001152797">
    <property type="component" value="Unassembled WGS sequence"/>
</dbReference>
<name>A0A9P1CDN6_9DINO</name>
<gene>
    <name evidence="4" type="ORF">C1SCF055_LOCUS15903</name>
</gene>
<dbReference type="InterPro" id="IPR001623">
    <property type="entry name" value="DnaJ_domain"/>
</dbReference>
<feature type="region of interest" description="Disordered" evidence="1">
    <location>
        <begin position="126"/>
        <end position="146"/>
    </location>
</feature>
<dbReference type="PRINTS" id="PR00625">
    <property type="entry name" value="JDOMAIN"/>
</dbReference>
<protein>
    <submittedName>
        <fullName evidence="5">DnaJ-like protein</fullName>
    </submittedName>
</protein>
<dbReference type="PANTHER" id="PTHR24074">
    <property type="entry name" value="CO-CHAPERONE PROTEIN DJLA"/>
    <property type="match status" value="1"/>
</dbReference>
<feature type="domain" description="J" evidence="3">
    <location>
        <begin position="229"/>
        <end position="291"/>
    </location>
</feature>
<dbReference type="EMBL" id="CAMXCT020001302">
    <property type="protein sequence ID" value="CAL1142153.1"/>
    <property type="molecule type" value="Genomic_DNA"/>
</dbReference>
<evidence type="ECO:0000313" key="5">
    <source>
        <dbReference type="EMBL" id="CAL4776090.1"/>
    </source>
</evidence>
<keyword evidence="2" id="KW-0732">Signal</keyword>
<dbReference type="PROSITE" id="PS00636">
    <property type="entry name" value="DNAJ_1"/>
    <property type="match status" value="1"/>
</dbReference>
<feature type="compositionally biased region" description="Low complexity" evidence="1">
    <location>
        <begin position="126"/>
        <end position="141"/>
    </location>
</feature>